<protein>
    <recommendedName>
        <fullName evidence="4">SH3 domain-containing protein</fullName>
    </recommendedName>
</protein>
<reference evidence="2" key="1">
    <citation type="submission" date="2020-07" db="EMBL/GenBank/DDBJ databases">
        <title>Genome Sequences for Panteoa spp. that cause Center Rot in Onions.</title>
        <authorList>
            <person name="Asselin J.A."/>
            <person name="Helmann T."/>
            <person name="Beer S."/>
            <person name="Stodghill P."/>
        </authorList>
    </citation>
    <scope>NUCLEOTIDE SEQUENCE</scope>
    <source>
        <strain evidence="2">OC5a</strain>
    </source>
</reference>
<sequence length="126" mass="14210">MIKILIMVFLVLPCKVLANDFCADLDKLANAKGISFDNTDNVFKVGGQGRLQFYSAPDKKCLEKGVFVIPGNSLYAYVEYHGYYSVMYLSDDGDQITGWVEKERLIDMHKGIAPDYNQDAQKKKSN</sequence>
<evidence type="ECO:0000313" key="3">
    <source>
        <dbReference type="Proteomes" id="UP000663901"/>
    </source>
</evidence>
<feature type="signal peptide" evidence="1">
    <location>
        <begin position="1"/>
        <end position="18"/>
    </location>
</feature>
<dbReference type="Proteomes" id="UP000663901">
    <property type="component" value="Chromosome"/>
</dbReference>
<proteinExistence type="predicted"/>
<evidence type="ECO:0000313" key="2">
    <source>
        <dbReference type="EMBL" id="QTC47846.1"/>
    </source>
</evidence>
<dbReference type="AlphaFoldDB" id="A0A8A4KNW8"/>
<feature type="chain" id="PRO_5034341723" description="SH3 domain-containing protein" evidence="1">
    <location>
        <begin position="19"/>
        <end position="126"/>
    </location>
</feature>
<gene>
    <name evidence="2" type="ORF">H0Z12_09950</name>
</gene>
<name>A0A8A4KNW8_PANAN</name>
<evidence type="ECO:0000256" key="1">
    <source>
        <dbReference type="SAM" id="SignalP"/>
    </source>
</evidence>
<accession>A0A8A4KNW8</accession>
<dbReference type="EMBL" id="CP059084">
    <property type="protein sequence ID" value="QTC47846.1"/>
    <property type="molecule type" value="Genomic_DNA"/>
</dbReference>
<evidence type="ECO:0008006" key="4">
    <source>
        <dbReference type="Google" id="ProtNLM"/>
    </source>
</evidence>
<organism evidence="2 3">
    <name type="scientific">Pantoea ananas</name>
    <name type="common">Erwinia uredovora</name>
    <dbReference type="NCBI Taxonomy" id="553"/>
    <lineage>
        <taxon>Bacteria</taxon>
        <taxon>Pseudomonadati</taxon>
        <taxon>Pseudomonadota</taxon>
        <taxon>Gammaproteobacteria</taxon>
        <taxon>Enterobacterales</taxon>
        <taxon>Erwiniaceae</taxon>
        <taxon>Pantoea</taxon>
    </lineage>
</organism>
<dbReference type="RefSeq" id="WP_028715258.1">
    <property type="nucleotide sequence ID" value="NZ_CP028033.1"/>
</dbReference>
<keyword evidence="1" id="KW-0732">Signal</keyword>